<proteinExistence type="inferred from homology"/>
<sequence length="452" mass="50551">MTKARKRQLHLGAFFTGAGSNVAAWRHKDTPSDGAVNLRHNIELARIAEDAKFDFAFIADSAYITKSSTPYFLSRFEPLTILSALAAVTDKLGLVGTFTTSFSEPFTTSRQLASLDKLSAGRAGWNAVTSALEDVAKNHSQDKLFSHAERYKIASEYIQIAKGLWDSWEDDAFVRNKESGQYVDLDKLHTLDFKGEYFSVKGPLNMEPSPQGRPILFQAGASEEGRDLAAREADAIFSNSSDPDEARAFYKDVKARAAAYGRNPDELLIFPAITPIIGATPEEAQQKYEQTAAYVDIQLAVKYLSRFFSFFDFSQFPLDEPLPDLGDIGKDSFKSTAEYYKRIAKEENLTLRELALRVATPRGDFVGTAEQIADRIQHLYEIEAVDGFIIYGYVQPEGLRDFAEQVVPILQQRGLFRKEYEGSTLREHLGLSYPVNRHTLARDAKTFQIQGG</sequence>
<feature type="binding site" evidence="6">
    <location>
        <position position="222"/>
    </location>
    <ligand>
        <name>FMN</name>
        <dbReference type="ChEBI" id="CHEBI:58210"/>
    </ligand>
</feature>
<protein>
    <submittedName>
        <fullName evidence="8">LLM class flavin-dependent oxidoreductase</fullName>
    </submittedName>
</protein>
<keyword evidence="9" id="KW-1185">Reference proteome</keyword>
<dbReference type="CDD" id="cd01095">
    <property type="entry name" value="Nitrilotriacetate_monoxgenase"/>
    <property type="match status" value="1"/>
</dbReference>
<evidence type="ECO:0000259" key="7">
    <source>
        <dbReference type="Pfam" id="PF00296"/>
    </source>
</evidence>
<dbReference type="PIRSF" id="PIRSF000337">
    <property type="entry name" value="NTA_MOA"/>
    <property type="match status" value="1"/>
</dbReference>
<organism evidence="8 9">
    <name type="scientific">Paenibacillus roseus</name>
    <dbReference type="NCBI Taxonomy" id="2798579"/>
    <lineage>
        <taxon>Bacteria</taxon>
        <taxon>Bacillati</taxon>
        <taxon>Bacillota</taxon>
        <taxon>Bacilli</taxon>
        <taxon>Bacillales</taxon>
        <taxon>Paenibacillaceae</taxon>
        <taxon>Paenibacillus</taxon>
    </lineage>
</organism>
<evidence type="ECO:0000256" key="2">
    <source>
        <dbReference type="ARBA" id="ARBA00022643"/>
    </source>
</evidence>
<evidence type="ECO:0000256" key="5">
    <source>
        <dbReference type="ARBA" id="ARBA00033748"/>
    </source>
</evidence>
<dbReference type="SUPFAM" id="SSF51679">
    <property type="entry name" value="Bacterial luciferase-like"/>
    <property type="match status" value="1"/>
</dbReference>
<dbReference type="GO" id="GO:0016705">
    <property type="term" value="F:oxidoreductase activity, acting on paired donors, with incorporation or reduction of molecular oxygen"/>
    <property type="evidence" value="ECO:0007669"/>
    <property type="project" value="InterPro"/>
</dbReference>
<dbReference type="NCBIfam" id="TIGR03860">
    <property type="entry name" value="FMN_nitrolo"/>
    <property type="match status" value="1"/>
</dbReference>
<dbReference type="InterPro" id="IPR011251">
    <property type="entry name" value="Luciferase-like_dom"/>
</dbReference>
<dbReference type="PANTHER" id="PTHR30011:SF16">
    <property type="entry name" value="C2H2 FINGER DOMAIN TRANSCRIPTION FACTOR (EUROFUNG)-RELATED"/>
    <property type="match status" value="1"/>
</dbReference>
<reference evidence="8" key="1">
    <citation type="submission" date="2020-12" db="EMBL/GenBank/DDBJ databases">
        <authorList>
            <person name="Huq M.A."/>
        </authorList>
    </citation>
    <scope>NUCLEOTIDE SEQUENCE</scope>
    <source>
        <strain evidence="8">MAHUQ-46</strain>
    </source>
</reference>
<evidence type="ECO:0000313" key="9">
    <source>
        <dbReference type="Proteomes" id="UP000640274"/>
    </source>
</evidence>
<evidence type="ECO:0000256" key="1">
    <source>
        <dbReference type="ARBA" id="ARBA00022630"/>
    </source>
</evidence>
<comment type="similarity">
    <text evidence="5">Belongs to the NtaA/SnaA/DszA monooxygenase family.</text>
</comment>
<comment type="caution">
    <text evidence="8">The sequence shown here is derived from an EMBL/GenBank/DDBJ whole genome shotgun (WGS) entry which is preliminary data.</text>
</comment>
<evidence type="ECO:0000256" key="3">
    <source>
        <dbReference type="ARBA" id="ARBA00023002"/>
    </source>
</evidence>
<evidence type="ECO:0000313" key="8">
    <source>
        <dbReference type="EMBL" id="MBJ6361598.1"/>
    </source>
</evidence>
<accession>A0A934MQ79</accession>
<dbReference type="RefSeq" id="WP_199019152.1">
    <property type="nucleotide sequence ID" value="NZ_JAELUP010000033.1"/>
</dbReference>
<dbReference type="AlphaFoldDB" id="A0A934MQ79"/>
<keyword evidence="3" id="KW-0560">Oxidoreductase</keyword>
<dbReference type="Gene3D" id="3.20.20.30">
    <property type="entry name" value="Luciferase-like domain"/>
    <property type="match status" value="1"/>
</dbReference>
<feature type="binding site" evidence="6">
    <location>
        <position position="151"/>
    </location>
    <ligand>
        <name>FMN</name>
        <dbReference type="ChEBI" id="CHEBI:58210"/>
    </ligand>
</feature>
<name>A0A934MQ79_9BACL</name>
<gene>
    <name evidence="8" type="ORF">JFN88_09830</name>
</gene>
<feature type="domain" description="Luciferase-like" evidence="7">
    <location>
        <begin position="24"/>
        <end position="381"/>
    </location>
</feature>
<dbReference type="InterPro" id="IPR051260">
    <property type="entry name" value="Diverse_substr_monoxygenases"/>
</dbReference>
<keyword evidence="2 6" id="KW-0288">FMN</keyword>
<dbReference type="Pfam" id="PF00296">
    <property type="entry name" value="Bac_luciferase"/>
    <property type="match status" value="1"/>
</dbReference>
<keyword evidence="4" id="KW-0503">Monooxygenase</keyword>
<dbReference type="InterPro" id="IPR036661">
    <property type="entry name" value="Luciferase-like_sf"/>
</dbReference>
<feature type="binding site" evidence="6">
    <location>
        <position position="97"/>
    </location>
    <ligand>
        <name>FMN</name>
        <dbReference type="ChEBI" id="CHEBI:58210"/>
    </ligand>
</feature>
<keyword evidence="1 6" id="KW-0285">Flavoprotein</keyword>
<dbReference type="EMBL" id="JAELUP010000033">
    <property type="protein sequence ID" value="MBJ6361598.1"/>
    <property type="molecule type" value="Genomic_DNA"/>
</dbReference>
<dbReference type="GO" id="GO:0004497">
    <property type="term" value="F:monooxygenase activity"/>
    <property type="evidence" value="ECO:0007669"/>
    <property type="project" value="UniProtKB-KW"/>
</dbReference>
<evidence type="ECO:0000256" key="4">
    <source>
        <dbReference type="ARBA" id="ARBA00023033"/>
    </source>
</evidence>
<feature type="binding site" evidence="6">
    <location>
        <position position="147"/>
    </location>
    <ligand>
        <name>FMN</name>
        <dbReference type="ChEBI" id="CHEBI:58210"/>
    </ligand>
</feature>
<feature type="binding site" evidence="6">
    <location>
        <position position="60"/>
    </location>
    <ligand>
        <name>FMN</name>
        <dbReference type="ChEBI" id="CHEBI:58210"/>
    </ligand>
</feature>
<dbReference type="InterPro" id="IPR016215">
    <property type="entry name" value="NTA_MOA"/>
</dbReference>
<evidence type="ECO:0000256" key="6">
    <source>
        <dbReference type="PIRSR" id="PIRSR000337-1"/>
    </source>
</evidence>
<dbReference type="PANTHER" id="PTHR30011">
    <property type="entry name" value="ALKANESULFONATE MONOOXYGENASE-RELATED"/>
    <property type="match status" value="1"/>
</dbReference>
<dbReference type="Proteomes" id="UP000640274">
    <property type="component" value="Unassembled WGS sequence"/>
</dbReference>